<comment type="caution">
    <text evidence="1">The sequence shown here is derived from an EMBL/GenBank/DDBJ whole genome shotgun (WGS) entry which is preliminary data.</text>
</comment>
<keyword evidence="2" id="KW-1185">Reference proteome</keyword>
<accession>A0A7J6W501</accession>
<gene>
    <name evidence="1" type="ORF">FRX31_018812</name>
</gene>
<sequence length="90" mass="10107">MRFKGPLLEHLAHTTVRRIASVASFDGTVITVLPHVLTPRNAEGFRAHLWSMYTSFLLWELKLTQLHLAMYGWSSNTSISPLFSTSFASG</sequence>
<dbReference type="AlphaFoldDB" id="A0A7J6W501"/>
<dbReference type="EMBL" id="JABWDY010022639">
    <property type="protein sequence ID" value="KAF5191602.1"/>
    <property type="molecule type" value="Genomic_DNA"/>
</dbReference>
<reference evidence="1 2" key="1">
    <citation type="submission" date="2020-06" db="EMBL/GenBank/DDBJ databases">
        <title>Transcriptomic and genomic resources for Thalictrum thalictroides and T. hernandezii: Facilitating candidate gene discovery in an emerging model plant lineage.</title>
        <authorList>
            <person name="Arias T."/>
            <person name="Riano-Pachon D.M."/>
            <person name="Di Stilio V.S."/>
        </authorList>
    </citation>
    <scope>NUCLEOTIDE SEQUENCE [LARGE SCALE GENOMIC DNA]</scope>
    <source>
        <strain evidence="2">cv. WT478/WT964</strain>
        <tissue evidence="1">Leaves</tissue>
    </source>
</reference>
<name>A0A7J6W501_THATH</name>
<evidence type="ECO:0000313" key="2">
    <source>
        <dbReference type="Proteomes" id="UP000554482"/>
    </source>
</evidence>
<dbReference type="Proteomes" id="UP000554482">
    <property type="component" value="Unassembled WGS sequence"/>
</dbReference>
<organism evidence="1 2">
    <name type="scientific">Thalictrum thalictroides</name>
    <name type="common">Rue-anemone</name>
    <name type="synonym">Anemone thalictroides</name>
    <dbReference type="NCBI Taxonomy" id="46969"/>
    <lineage>
        <taxon>Eukaryota</taxon>
        <taxon>Viridiplantae</taxon>
        <taxon>Streptophyta</taxon>
        <taxon>Embryophyta</taxon>
        <taxon>Tracheophyta</taxon>
        <taxon>Spermatophyta</taxon>
        <taxon>Magnoliopsida</taxon>
        <taxon>Ranunculales</taxon>
        <taxon>Ranunculaceae</taxon>
        <taxon>Thalictroideae</taxon>
        <taxon>Thalictrum</taxon>
    </lineage>
</organism>
<protein>
    <submittedName>
        <fullName evidence="1">Uncharacterized protein</fullName>
    </submittedName>
</protein>
<proteinExistence type="predicted"/>
<evidence type="ECO:0000313" key="1">
    <source>
        <dbReference type="EMBL" id="KAF5191602.1"/>
    </source>
</evidence>